<dbReference type="Pfam" id="PF01522">
    <property type="entry name" value="Polysacc_deac_1"/>
    <property type="match status" value="1"/>
</dbReference>
<feature type="region of interest" description="Disordered" evidence="1">
    <location>
        <begin position="26"/>
        <end position="61"/>
    </location>
</feature>
<dbReference type="EMBL" id="FNBT01000002">
    <property type="protein sequence ID" value="SDF24436.1"/>
    <property type="molecule type" value="Genomic_DNA"/>
</dbReference>
<dbReference type="PROSITE" id="PS51677">
    <property type="entry name" value="NODB"/>
    <property type="match status" value="1"/>
</dbReference>
<gene>
    <name evidence="4" type="ORF">SAMN05660662_1518</name>
</gene>
<feature type="chain" id="PRO_5011758337" evidence="2">
    <location>
        <begin position="30"/>
        <end position="294"/>
    </location>
</feature>
<dbReference type="STRING" id="1550231.SAMN05660662_1518"/>
<dbReference type="SUPFAM" id="SSF88713">
    <property type="entry name" value="Glycoside hydrolase/deacetylase"/>
    <property type="match status" value="1"/>
</dbReference>
<dbReference type="AlphaFoldDB" id="A0A1G7JHQ6"/>
<dbReference type="RefSeq" id="WP_091764584.1">
    <property type="nucleotide sequence ID" value="NZ_FNBT01000002.1"/>
</dbReference>
<dbReference type="Gene3D" id="3.20.20.370">
    <property type="entry name" value="Glycoside hydrolase/deacetylase"/>
    <property type="match status" value="1"/>
</dbReference>
<dbReference type="InterPro" id="IPR006311">
    <property type="entry name" value="TAT_signal"/>
</dbReference>
<dbReference type="InterPro" id="IPR011330">
    <property type="entry name" value="Glyco_hydro/deAcase_b/a-brl"/>
</dbReference>
<keyword evidence="2" id="KW-0732">Signal</keyword>
<protein>
    <submittedName>
        <fullName evidence="4">Peptidoglycan/xylan/chitin deacetylase, PgdA/CDA1 family</fullName>
    </submittedName>
</protein>
<dbReference type="Proteomes" id="UP000199406">
    <property type="component" value="Unassembled WGS sequence"/>
</dbReference>
<dbReference type="GO" id="GO:0016810">
    <property type="term" value="F:hydrolase activity, acting on carbon-nitrogen (but not peptide) bonds"/>
    <property type="evidence" value="ECO:0007669"/>
    <property type="project" value="InterPro"/>
</dbReference>
<reference evidence="5" key="1">
    <citation type="submission" date="2016-10" db="EMBL/GenBank/DDBJ databases">
        <authorList>
            <person name="Varghese N."/>
            <person name="Submissions S."/>
        </authorList>
    </citation>
    <scope>NUCLEOTIDE SEQUENCE [LARGE SCALE GENOMIC DNA]</scope>
    <source>
        <strain evidence="5">DSM 44268</strain>
    </source>
</reference>
<name>A0A1G7JHQ6_9ACTN</name>
<feature type="domain" description="NodB homology" evidence="3">
    <location>
        <begin position="95"/>
        <end position="294"/>
    </location>
</feature>
<dbReference type="InterPro" id="IPR002509">
    <property type="entry name" value="NODB_dom"/>
</dbReference>
<evidence type="ECO:0000259" key="3">
    <source>
        <dbReference type="PROSITE" id="PS51677"/>
    </source>
</evidence>
<dbReference type="PANTHER" id="PTHR10587:SF134">
    <property type="entry name" value="SECRETED PROTEIN"/>
    <property type="match status" value="1"/>
</dbReference>
<evidence type="ECO:0000313" key="5">
    <source>
        <dbReference type="Proteomes" id="UP000199406"/>
    </source>
</evidence>
<dbReference type="PROSITE" id="PS51318">
    <property type="entry name" value="TAT"/>
    <property type="match status" value="1"/>
</dbReference>
<accession>A0A1G7JHQ6</accession>
<evidence type="ECO:0000313" key="4">
    <source>
        <dbReference type="EMBL" id="SDF24436.1"/>
    </source>
</evidence>
<dbReference type="GO" id="GO:0005975">
    <property type="term" value="P:carbohydrate metabolic process"/>
    <property type="evidence" value="ECO:0007669"/>
    <property type="project" value="InterPro"/>
</dbReference>
<organism evidence="4 5">
    <name type="scientific">Blastococcus aurantiacus</name>
    <dbReference type="NCBI Taxonomy" id="1550231"/>
    <lineage>
        <taxon>Bacteria</taxon>
        <taxon>Bacillati</taxon>
        <taxon>Actinomycetota</taxon>
        <taxon>Actinomycetes</taxon>
        <taxon>Geodermatophilales</taxon>
        <taxon>Geodermatophilaceae</taxon>
        <taxon>Blastococcus</taxon>
    </lineage>
</organism>
<dbReference type="OrthoDB" id="9814083at2"/>
<feature type="signal peptide" evidence="2">
    <location>
        <begin position="1"/>
        <end position="29"/>
    </location>
</feature>
<sequence length="294" mass="29953">MRSPVPTDGRRAFLLLAAAGLASACAPSAAPPHERAQAPTRTPAAPTASAPPVPPVTAPAGPTREDVVARYAGVAPAAFGLDVPGVVNRLPTRERVVALTFDACGGARGSGYDAALIDTLRASGTPATLFLNQRWILAHPDRAAELAADPLFELANHGTTHLPLSVRGAAAYGIPGTSDPGAVFDEISGNRRALTELTGAPPRFFRSGTAHYDDVAVRIAGDIGETVVNFDVNGDAGATFGPRQVTAALCTATPGSIVIGHLNQPGGGTAAGVAAALPRLAADGFRFARLSEHR</sequence>
<dbReference type="PROSITE" id="PS51257">
    <property type="entry name" value="PROKAR_LIPOPROTEIN"/>
    <property type="match status" value="1"/>
</dbReference>
<proteinExistence type="predicted"/>
<keyword evidence="5" id="KW-1185">Reference proteome</keyword>
<evidence type="ECO:0000256" key="1">
    <source>
        <dbReference type="SAM" id="MobiDB-lite"/>
    </source>
</evidence>
<evidence type="ECO:0000256" key="2">
    <source>
        <dbReference type="SAM" id="SignalP"/>
    </source>
</evidence>
<dbReference type="PANTHER" id="PTHR10587">
    <property type="entry name" value="GLYCOSYL TRANSFERASE-RELATED"/>
    <property type="match status" value="1"/>
</dbReference>
<feature type="compositionally biased region" description="Low complexity" evidence="1">
    <location>
        <begin position="37"/>
        <end position="48"/>
    </location>
</feature>
<dbReference type="InterPro" id="IPR050248">
    <property type="entry name" value="Polysacc_deacetylase_ArnD"/>
</dbReference>